<dbReference type="Gene3D" id="3.40.250.10">
    <property type="entry name" value="Rhodanese-like domain"/>
    <property type="match status" value="1"/>
</dbReference>
<evidence type="ECO:0000313" key="4">
    <source>
        <dbReference type="EMBL" id="CSC05155.1"/>
    </source>
</evidence>
<organism evidence="4 6">
    <name type="scientific">Vibrio cholerae</name>
    <dbReference type="NCBI Taxonomy" id="666"/>
    <lineage>
        <taxon>Bacteria</taxon>
        <taxon>Pseudomonadati</taxon>
        <taxon>Pseudomonadota</taxon>
        <taxon>Gammaproteobacteria</taxon>
        <taxon>Vibrionales</taxon>
        <taxon>Vibrionaceae</taxon>
        <taxon>Vibrio</taxon>
    </lineage>
</organism>
<dbReference type="FunFam" id="3.40.250.10:FF:000049">
    <property type="entry name" value="Phage shock protein E"/>
    <property type="match status" value="1"/>
</dbReference>
<sequence length="118" mass="13172">MRQNGLKALLALLSAWFSSGAQASERAELAWQMVNEGALLIDVRTVEEYAQGHLDTALNWPLSEVETAFNAIEKERPIVLYCRSGNRSGIAQKYLIEQGYTRVHNGGGYEEMRQAANK</sequence>
<dbReference type="Proteomes" id="UP000044806">
    <property type="component" value="Unassembled WGS sequence"/>
</dbReference>
<keyword evidence="1" id="KW-0732">Signal</keyword>
<reference evidence="5" key="3">
    <citation type="submission" date="2023-08" db="EMBL/GenBank/DDBJ databases">
        <title>Vibrio cholerae Outbreaks in Tanzania Exemplify Founder Flush: Simultaneous Increases in Population Size and Genetic Diversity.</title>
        <authorList>
            <person name="Debes A.K."/>
            <person name="Mohammed A."/>
            <person name="Maseke I."/>
            <person name="Almeida M."/>
            <person name="Li S."/>
            <person name="Matimba H."/>
            <person name="Joachim A."/>
            <person name="Mizinduko M."/>
            <person name="Nyanga S."/>
            <person name="Kelly M."/>
            <person name="Kachwamba Y."/>
            <person name="Schaffer A.M."/>
            <person name="Nyanga A.S."/>
            <person name="Mghamba J."/>
            <person name="Mosha F.S."/>
            <person name="Sack D.A."/>
            <person name="Stine O.C."/>
        </authorList>
    </citation>
    <scope>NUCLEOTIDE SEQUENCE</scope>
    <source>
        <strain evidence="5">TDS0091212</strain>
    </source>
</reference>
<accession>A0A0F0AUN5</accession>
<evidence type="ECO:0000256" key="1">
    <source>
        <dbReference type="SAM" id="SignalP"/>
    </source>
</evidence>
<reference evidence="6 7" key="1">
    <citation type="submission" date="2015-07" db="EMBL/GenBank/DDBJ databases">
        <authorList>
            <consortium name="Pathogen Informatics"/>
        </authorList>
    </citation>
    <scope>NUCLEOTIDE SEQUENCE [LARGE SCALE GENOMIC DNA]</scope>
    <source>
        <strain evidence="4 6">A316</strain>
        <strain evidence="3 7">A51</strain>
    </source>
</reference>
<dbReference type="Proteomes" id="UP000041770">
    <property type="component" value="Unassembled WGS sequence"/>
</dbReference>
<dbReference type="Proteomes" id="UP001196338">
    <property type="component" value="Unassembled WGS sequence"/>
</dbReference>
<keyword evidence="4" id="KW-0808">Transferase</keyword>
<dbReference type="CDD" id="cd00158">
    <property type="entry name" value="RHOD"/>
    <property type="match status" value="1"/>
</dbReference>
<dbReference type="EMBL" id="JAHBND010000050">
    <property type="protein sequence ID" value="MBS7672033.1"/>
    <property type="molecule type" value="Genomic_DNA"/>
</dbReference>
<dbReference type="EMBL" id="CWOW01000004">
    <property type="protein sequence ID" value="CSA23488.1"/>
    <property type="molecule type" value="Genomic_DNA"/>
</dbReference>
<dbReference type="InterPro" id="IPR036873">
    <property type="entry name" value="Rhodanese-like_dom_sf"/>
</dbReference>
<dbReference type="EMBL" id="CWQY01000002">
    <property type="protein sequence ID" value="CSC05155.1"/>
    <property type="molecule type" value="Genomic_DNA"/>
</dbReference>
<feature type="signal peptide" evidence="1">
    <location>
        <begin position="1"/>
        <end position="23"/>
    </location>
</feature>
<dbReference type="InterPro" id="IPR050229">
    <property type="entry name" value="GlpE_sulfurtransferase"/>
</dbReference>
<dbReference type="SMART" id="SM00450">
    <property type="entry name" value="RHOD"/>
    <property type="match status" value="1"/>
</dbReference>
<feature type="chain" id="PRO_5015037462" evidence="1">
    <location>
        <begin position="24"/>
        <end position="118"/>
    </location>
</feature>
<dbReference type="AlphaFoldDB" id="A0A0F0AUN5"/>
<dbReference type="SUPFAM" id="SSF52821">
    <property type="entry name" value="Rhodanese/Cell cycle control phosphatase"/>
    <property type="match status" value="1"/>
</dbReference>
<dbReference type="PROSITE" id="PS50206">
    <property type="entry name" value="RHODANESE_3"/>
    <property type="match status" value="1"/>
</dbReference>
<dbReference type="RefSeq" id="WP_001249602.1">
    <property type="nucleotide sequence ID" value="NZ_AP018677.1"/>
</dbReference>
<evidence type="ECO:0000313" key="7">
    <source>
        <dbReference type="Proteomes" id="UP000044806"/>
    </source>
</evidence>
<feature type="domain" description="Rhodanese" evidence="2">
    <location>
        <begin position="34"/>
        <end position="117"/>
    </location>
</feature>
<name>A0A0F0AUN5_VIBCL</name>
<gene>
    <name evidence="4" type="primary">pspE</name>
    <name evidence="3" type="ORF">ERS013165_01082</name>
    <name evidence="4" type="ORF">ERS013200_00413</name>
    <name evidence="5" type="ORF">KIN13_01045</name>
</gene>
<evidence type="ECO:0000313" key="6">
    <source>
        <dbReference type="Proteomes" id="UP000041770"/>
    </source>
</evidence>
<dbReference type="PANTHER" id="PTHR43031">
    <property type="entry name" value="FAD-DEPENDENT OXIDOREDUCTASE"/>
    <property type="match status" value="1"/>
</dbReference>
<dbReference type="InterPro" id="IPR001763">
    <property type="entry name" value="Rhodanese-like_dom"/>
</dbReference>
<evidence type="ECO:0000313" key="3">
    <source>
        <dbReference type="EMBL" id="CSA23488.1"/>
    </source>
</evidence>
<reference evidence="5" key="2">
    <citation type="submission" date="2021-05" db="EMBL/GenBank/DDBJ databases">
        <authorList>
            <person name="Stine C."/>
        </authorList>
    </citation>
    <scope>NUCLEOTIDE SEQUENCE</scope>
    <source>
        <strain evidence="5">TDS0091212</strain>
    </source>
</reference>
<evidence type="ECO:0000313" key="5">
    <source>
        <dbReference type="EMBL" id="MBS7672033.1"/>
    </source>
</evidence>
<dbReference type="GO" id="GO:0004792">
    <property type="term" value="F:thiosulfate-cyanide sulfurtransferase activity"/>
    <property type="evidence" value="ECO:0007669"/>
    <property type="project" value="UniProtKB-EC"/>
</dbReference>
<dbReference type="KEGG" id="vcq:EN18_04225"/>
<dbReference type="Pfam" id="PF00581">
    <property type="entry name" value="Rhodanese"/>
    <property type="match status" value="1"/>
</dbReference>
<protein>
    <submittedName>
        <fullName evidence="4">Phage shock protein E</fullName>
        <ecNumber evidence="4">2.8.1.1</ecNumber>
    </submittedName>
    <submittedName>
        <fullName evidence="5">Rhodanese-like domain-containing protein</fullName>
    </submittedName>
</protein>
<dbReference type="GeneID" id="89512132"/>
<evidence type="ECO:0000259" key="2">
    <source>
        <dbReference type="PROSITE" id="PS50206"/>
    </source>
</evidence>
<dbReference type="PANTHER" id="PTHR43031:SF1">
    <property type="entry name" value="PYRIDINE NUCLEOTIDE-DISULPHIDE OXIDOREDUCTASE"/>
    <property type="match status" value="1"/>
</dbReference>
<proteinExistence type="predicted"/>
<dbReference type="EC" id="2.8.1.1" evidence="4"/>